<evidence type="ECO:0000313" key="5">
    <source>
        <dbReference type="EMBL" id="MZZ13414.1"/>
    </source>
</evidence>
<proteinExistence type="predicted"/>
<evidence type="ECO:0000313" key="4">
    <source>
        <dbReference type="EMBL" id="MUI39752.1"/>
    </source>
</evidence>
<reference evidence="7 10" key="4">
    <citation type="submission" date="2017-08" db="EMBL/GenBank/DDBJ databases">
        <authorList>
            <person name="Feschi L."/>
            <person name="Jeukens J."/>
            <person name="Emond-Rheault J.-G."/>
            <person name="Kukavica-Ibrulj I."/>
            <person name="Boyle B."/>
            <person name="Levesque R.C."/>
        </authorList>
    </citation>
    <scope>NUCLEOTIDE SEQUENCE [LARGE SCALE GENOMIC DNA]</scope>
    <source>
        <strain evidence="7 10">PA-W36</strain>
    </source>
</reference>
<dbReference type="EMBL" id="QORE01000013">
    <property type="protein sequence ID" value="RCI76668.1"/>
    <property type="molecule type" value="Genomic_DNA"/>
</dbReference>
<protein>
    <submittedName>
        <fullName evidence="2">ABC-type amino acid transport/signal transduction system, periplasmic component/domain</fullName>
    </submittedName>
</protein>
<evidence type="ECO:0000259" key="1">
    <source>
        <dbReference type="Pfam" id="PF19419"/>
    </source>
</evidence>
<evidence type="ECO:0000313" key="8">
    <source>
        <dbReference type="Proteomes" id="UP000045039"/>
    </source>
</evidence>
<dbReference type="EMBL" id="NSNE01000063">
    <property type="protein sequence ID" value="RPM00267.1"/>
    <property type="molecule type" value="Genomic_DNA"/>
</dbReference>
<dbReference type="EMBL" id="CVVU01000223">
    <property type="protein sequence ID" value="CRP47880.1"/>
    <property type="molecule type" value="Genomic_DNA"/>
</dbReference>
<dbReference type="PATRIC" id="fig|287.1477.peg.3915"/>
<reference evidence="8" key="3">
    <citation type="submission" date="2015-06" db="EMBL/GenBank/DDBJ databases">
        <authorList>
            <person name="Radhakrishnan Rajesh"/>
            <person name="Underwood Anthony"/>
            <person name="Al-Shahib Ali"/>
        </authorList>
    </citation>
    <scope>NUCLEOTIDE SEQUENCE [LARGE SCALE GENOMIC DNA]</scope>
    <source>
        <strain evidence="8">P19_London_7_VIM_2_05_10</strain>
    </source>
</reference>
<sequence>MTQYNPFIHGYTDFRIERTLQITYEDDCPPCYRALHPSQQILSDTQLQCFPCIFNDDFALVTEGREIDTALSDRCPYNGLVRNVLYGILAEQDGQQKHIGDLYSLAEAQSVVRHLSFGGGYNRCWEIRKTHLPISAWNSLYERFSTKMPIRLPSVLVSLFWCNEHGAVGFRLHNTPWTDECLEILEMTAAALRQEQLAFGLDEHLVDLLHLAGQADIRFLVLDPFAPTLKGLPLYDD</sequence>
<dbReference type="EMBL" id="WOAD01000099">
    <property type="protein sequence ID" value="MUI39752.1"/>
    <property type="molecule type" value="Genomic_DNA"/>
</dbReference>
<organism evidence="7 10">
    <name type="scientific">Pseudomonas aeruginosa</name>
    <dbReference type="NCBI Taxonomy" id="287"/>
    <lineage>
        <taxon>Bacteria</taxon>
        <taxon>Pseudomonadati</taxon>
        <taxon>Pseudomonadota</taxon>
        <taxon>Gammaproteobacteria</taxon>
        <taxon>Pseudomonadales</taxon>
        <taxon>Pseudomonadaceae</taxon>
        <taxon>Pseudomonas</taxon>
    </lineage>
</organism>
<dbReference type="EMBL" id="WXZT01000010">
    <property type="protein sequence ID" value="MZZ13414.1"/>
    <property type="molecule type" value="Genomic_DNA"/>
</dbReference>
<dbReference type="Proteomes" id="UP000433532">
    <property type="component" value="Unassembled WGS sequence"/>
</dbReference>
<dbReference type="eggNOG" id="ENOG502Z8H7">
    <property type="taxonomic scope" value="Bacteria"/>
</dbReference>
<evidence type="ECO:0000313" key="6">
    <source>
        <dbReference type="EMBL" id="RCI76668.1"/>
    </source>
</evidence>
<name>A0A080VT68_PSEAI</name>
<reference evidence="3" key="2">
    <citation type="submission" date="2015-06" db="EMBL/GenBank/DDBJ databases">
        <authorList>
            <person name="Radhakrishnan R."/>
            <person name="Underwood A."/>
            <person name="Al-Shahib A."/>
        </authorList>
    </citation>
    <scope>NUCLEOTIDE SEQUENCE</scope>
    <source>
        <strain evidence="3">P19_London_7_VIM_2_05_10</strain>
    </source>
</reference>
<dbReference type="Pfam" id="PF19419">
    <property type="entry name" value="DUF5983"/>
    <property type="match status" value="1"/>
</dbReference>
<dbReference type="RefSeq" id="WP_003121003.1">
    <property type="nucleotide sequence ID" value="NZ_AP040361.1"/>
</dbReference>
<dbReference type="Proteomes" id="UP000045039">
    <property type="component" value="Unassembled WGS sequence"/>
</dbReference>
<gene>
    <name evidence="6" type="ORF">DT376_01160</name>
    <name evidence="4" type="ORF">GNQ48_32910</name>
    <name evidence="5" type="ORF">GUL26_14245</name>
    <name evidence="7" type="ORF">IPC1295_34015</name>
    <name evidence="3" type="ORF">PAERUG_P19_London_7_VIM_2_05_10_04604</name>
</gene>
<reference evidence="7 10" key="6">
    <citation type="submission" date="2019-01" db="EMBL/GenBank/DDBJ databases">
        <title>The Pseudomonas aeruginosa pan-genome provides new insights on its population structure, horizontal gene transfer and pathogenicity.</title>
        <authorList>
            <person name="Freschi L."/>
            <person name="Vincent A.T."/>
            <person name="Jeukens J."/>
            <person name="Emond-Rheault J.-G."/>
            <person name="Kukavica-Ibrulj I."/>
            <person name="Dupont M.-J."/>
            <person name="Charette S.J."/>
            <person name="Boyle B."/>
            <person name="Levesque R.C."/>
        </authorList>
    </citation>
    <scope>NUCLEOTIDE SEQUENCE [LARGE SCALE GENOMIC DNA]</scope>
    <source>
        <strain evidence="7 10">PA-W36</strain>
    </source>
</reference>
<evidence type="ECO:0000313" key="10">
    <source>
        <dbReference type="Proteomes" id="UP000284767"/>
    </source>
</evidence>
<accession>A0A080VT68</accession>
<evidence type="ECO:0000313" key="3">
    <source>
        <dbReference type="EMBL" id="CRP47880.1"/>
    </source>
</evidence>
<reference evidence="2" key="1">
    <citation type="journal article" date="2015" name="MBio">
        <title>Phylogenetic Distribution of CRISPR-Cas Systems in Antibiotic-Resistant Pseudomonas aeruginosa.</title>
        <authorList>
            <person name="van Belkum A."/>
            <person name="Soriaga L.B."/>
            <person name="LaFave M.C."/>
            <person name="Akella S."/>
            <person name="Veyrieras J.B."/>
            <person name="Barbu E.M."/>
            <person name="Shortridge D."/>
            <person name="Blanc B."/>
            <person name="Hannum G."/>
            <person name="Zambardi G."/>
            <person name="Miller K."/>
            <person name="Enright M.C."/>
            <person name="Mugnier N."/>
            <person name="Brami D."/>
            <person name="Schicklin S."/>
            <person name="Felderman M."/>
            <person name="Schwartz A.S."/>
            <person name="Richardson T.H."/>
            <person name="Peterson T.C."/>
            <person name="Hubby B."/>
            <person name="Cady K.C."/>
        </authorList>
    </citation>
    <scope>NUCLEOTIDE SEQUENCE</scope>
    <source>
        <strain evidence="2">WH-SGI-V-07174</strain>
    </source>
</reference>
<evidence type="ECO:0000313" key="7">
    <source>
        <dbReference type="EMBL" id="RPM00267.1"/>
    </source>
</evidence>
<dbReference type="AlphaFoldDB" id="A0A080VT68"/>
<reference evidence="6 9" key="5">
    <citation type="submission" date="2018-07" db="EMBL/GenBank/DDBJ databases">
        <title>Mechanisms of high-level aminoglycoside resistance among Gram-negative pathogens in Brazil.</title>
        <authorList>
            <person name="Ballaben A.S."/>
            <person name="Darini A.L.C."/>
            <person name="Doi Y."/>
        </authorList>
    </citation>
    <scope>NUCLEOTIDE SEQUENCE [LARGE SCALE GENOMIC DNA]</scope>
    <source>
        <strain evidence="6 9">B2-305</strain>
    </source>
</reference>
<dbReference type="Proteomes" id="UP000253594">
    <property type="component" value="Unassembled WGS sequence"/>
</dbReference>
<reference evidence="5" key="8">
    <citation type="submission" date="2020-01" db="EMBL/GenBank/DDBJ databases">
        <title>Bacteria Cultured from War Wounds Associated with the Conflict in Eastern Ukraine.</title>
        <authorList>
            <person name="Snesrud E."/>
            <person name="Galac M.R."/>
            <person name="Mc Gann P."/>
            <person name="Valentine K."/>
            <person name="Viacheslav K."/>
        </authorList>
    </citation>
    <scope>NUCLEOTIDE SEQUENCE</scope>
    <source>
        <strain evidence="5">VNMU148</strain>
    </source>
</reference>
<dbReference type="EMBL" id="KT887560">
    <property type="protein sequence ID" value="ALY08325.1"/>
    <property type="molecule type" value="Genomic_DNA"/>
</dbReference>
<evidence type="ECO:0000313" key="9">
    <source>
        <dbReference type="Proteomes" id="UP000253594"/>
    </source>
</evidence>
<dbReference type="Proteomes" id="UP000644192">
    <property type="component" value="Unassembled WGS sequence"/>
</dbReference>
<dbReference type="Proteomes" id="UP000284767">
    <property type="component" value="Unassembled WGS sequence"/>
</dbReference>
<dbReference type="InterPro" id="IPR046025">
    <property type="entry name" value="DUF5983"/>
</dbReference>
<feature type="domain" description="DUF5983" evidence="1">
    <location>
        <begin position="156"/>
        <end position="237"/>
    </location>
</feature>
<evidence type="ECO:0000313" key="2">
    <source>
        <dbReference type="EMBL" id="ALY08325.1"/>
    </source>
</evidence>
<reference evidence="4 11" key="7">
    <citation type="submission" date="2019-11" db="EMBL/GenBank/DDBJ databases">
        <title>Genomes of ocular Pseudomonas aeruginosa isolates.</title>
        <authorList>
            <person name="Khan M."/>
            <person name="Rice S.A."/>
            <person name="Willcox M.D.P."/>
            <person name="Stapleton F."/>
        </authorList>
    </citation>
    <scope>NUCLEOTIDE SEQUENCE [LARGE SCALE GENOMIC DNA]</scope>
    <source>
        <strain evidence="4 11">PA221</strain>
    </source>
</reference>
<evidence type="ECO:0000313" key="11">
    <source>
        <dbReference type="Proteomes" id="UP000433532"/>
    </source>
</evidence>